<evidence type="ECO:0000256" key="2">
    <source>
        <dbReference type="ARBA" id="ARBA00009070"/>
    </source>
</evidence>
<dbReference type="InterPro" id="IPR040008">
    <property type="entry name" value="Ribosomal_mL46"/>
</dbReference>
<evidence type="ECO:0000256" key="1">
    <source>
        <dbReference type="ARBA" id="ARBA00004173"/>
    </source>
</evidence>
<keyword evidence="3" id="KW-0809">Transit peptide</keyword>
<keyword evidence="11" id="KW-1185">Reference proteome</keyword>
<accession>A0A8K0X1I3</accession>
<evidence type="ECO:0000256" key="6">
    <source>
        <dbReference type="ARBA" id="ARBA00023274"/>
    </source>
</evidence>
<feature type="region of interest" description="Disordered" evidence="8">
    <location>
        <begin position="53"/>
        <end position="79"/>
    </location>
</feature>
<evidence type="ECO:0000256" key="7">
    <source>
        <dbReference type="ARBA" id="ARBA00035190"/>
    </source>
</evidence>
<protein>
    <recommendedName>
        <fullName evidence="7">Large ribosomal subunit protein mL46</fullName>
    </recommendedName>
</protein>
<dbReference type="PANTHER" id="PTHR13124">
    <property type="entry name" value="39S RIBOSOMAL PROTEIN L46, MITOCHONDRIAL PRECURSOR-RELATED"/>
    <property type="match status" value="1"/>
</dbReference>
<dbReference type="AlphaFoldDB" id="A0A8K0X1I3"/>
<keyword evidence="6" id="KW-0687">Ribonucleoprotein</keyword>
<comment type="caution">
    <text evidence="10">The sequence shown here is derived from an EMBL/GenBank/DDBJ whole genome shotgun (WGS) entry which is preliminary data.</text>
</comment>
<evidence type="ECO:0000256" key="5">
    <source>
        <dbReference type="ARBA" id="ARBA00023128"/>
    </source>
</evidence>
<dbReference type="EMBL" id="JAGPXD010000005">
    <property type="protein sequence ID" value="KAH7354276.1"/>
    <property type="molecule type" value="Genomic_DNA"/>
</dbReference>
<dbReference type="Pfam" id="PF11788">
    <property type="entry name" value="MRP-L46"/>
    <property type="match status" value="1"/>
</dbReference>
<evidence type="ECO:0000313" key="10">
    <source>
        <dbReference type="EMBL" id="KAH7354276.1"/>
    </source>
</evidence>
<feature type="domain" description="Large ribosomal subunit protein mL46 N-terminal" evidence="9">
    <location>
        <begin position="83"/>
        <end position="219"/>
    </location>
</feature>
<dbReference type="InterPro" id="IPR021757">
    <property type="entry name" value="Ribosomal_mL46_N"/>
</dbReference>
<dbReference type="Proteomes" id="UP000813385">
    <property type="component" value="Unassembled WGS sequence"/>
</dbReference>
<gene>
    <name evidence="10" type="ORF">B0T11DRAFT_288347</name>
</gene>
<sequence>MAASSRGVSAARGLWQTSRLCTRCATTGATIRAPAFSAAPIFRSYSGAAAAATTTTSGSPSDLPPNLTVPAEPKATQAPKSQYKLKGGIILTRAPLLTAEPTKFEEAFYFYQKRLNERLCMPFVTKVYFKPDTPGLMDWNIKVGERKGTPGKEIGVYQGKSASAWQDELMVGDDLSSHKKMYETLLKDAEARVSDEAEIIPEEDRVPVEALPSRISEADIKSDTTRLDRAMDRTLYFVVKGEDGKWQFPSTALDTEHNLHQAARYVMNRTAGVNMNTWLVGRVPVAHRVVAPTFAEDGSVKARGEKTFFIKGRIMAGQADLNGNPYGYTEFKWLTREELQKDHLEPEYFHAVRNMMADR</sequence>
<comment type="subcellular location">
    <subcellularLocation>
        <location evidence="1">Mitochondrion</location>
    </subcellularLocation>
</comment>
<dbReference type="GO" id="GO:0003735">
    <property type="term" value="F:structural constituent of ribosome"/>
    <property type="evidence" value="ECO:0007669"/>
    <property type="project" value="InterPro"/>
</dbReference>
<comment type="similarity">
    <text evidence="2">Belongs to the mitochondrion-specific ribosomal protein mL46 family.</text>
</comment>
<dbReference type="CDD" id="cd04661">
    <property type="entry name" value="NUDIX_MRP_L46"/>
    <property type="match status" value="1"/>
</dbReference>
<proteinExistence type="inferred from homology"/>
<name>A0A8K0X1I3_9PEZI</name>
<organism evidence="10 11">
    <name type="scientific">Plectosphaerella cucumerina</name>
    <dbReference type="NCBI Taxonomy" id="40658"/>
    <lineage>
        <taxon>Eukaryota</taxon>
        <taxon>Fungi</taxon>
        <taxon>Dikarya</taxon>
        <taxon>Ascomycota</taxon>
        <taxon>Pezizomycotina</taxon>
        <taxon>Sordariomycetes</taxon>
        <taxon>Hypocreomycetidae</taxon>
        <taxon>Glomerellales</taxon>
        <taxon>Plectosphaerellaceae</taxon>
        <taxon>Plectosphaerella</taxon>
    </lineage>
</organism>
<dbReference type="GO" id="GO:0005762">
    <property type="term" value="C:mitochondrial large ribosomal subunit"/>
    <property type="evidence" value="ECO:0007669"/>
    <property type="project" value="TreeGrafter"/>
</dbReference>
<evidence type="ECO:0000256" key="8">
    <source>
        <dbReference type="SAM" id="MobiDB-lite"/>
    </source>
</evidence>
<dbReference type="OrthoDB" id="414075at2759"/>
<evidence type="ECO:0000256" key="3">
    <source>
        <dbReference type="ARBA" id="ARBA00022946"/>
    </source>
</evidence>
<evidence type="ECO:0000313" key="11">
    <source>
        <dbReference type="Proteomes" id="UP000813385"/>
    </source>
</evidence>
<keyword evidence="4" id="KW-0689">Ribosomal protein</keyword>
<dbReference type="PANTHER" id="PTHR13124:SF12">
    <property type="entry name" value="LARGE RIBOSOMAL SUBUNIT PROTEIN ML46"/>
    <property type="match status" value="1"/>
</dbReference>
<dbReference type="InterPro" id="IPR033650">
    <property type="entry name" value="Ribosomal_mL46_NUDIX"/>
</dbReference>
<keyword evidence="5" id="KW-0496">Mitochondrion</keyword>
<reference evidence="10" key="1">
    <citation type="journal article" date="2021" name="Nat. Commun.">
        <title>Genetic determinants of endophytism in the Arabidopsis root mycobiome.</title>
        <authorList>
            <person name="Mesny F."/>
            <person name="Miyauchi S."/>
            <person name="Thiergart T."/>
            <person name="Pickel B."/>
            <person name="Atanasova L."/>
            <person name="Karlsson M."/>
            <person name="Huettel B."/>
            <person name="Barry K.W."/>
            <person name="Haridas S."/>
            <person name="Chen C."/>
            <person name="Bauer D."/>
            <person name="Andreopoulos W."/>
            <person name="Pangilinan J."/>
            <person name="LaButti K."/>
            <person name="Riley R."/>
            <person name="Lipzen A."/>
            <person name="Clum A."/>
            <person name="Drula E."/>
            <person name="Henrissat B."/>
            <person name="Kohler A."/>
            <person name="Grigoriev I.V."/>
            <person name="Martin F.M."/>
            <person name="Hacquard S."/>
        </authorList>
    </citation>
    <scope>NUCLEOTIDE SEQUENCE</scope>
    <source>
        <strain evidence="10">MPI-CAGE-AT-0016</strain>
    </source>
</reference>
<dbReference type="Gene3D" id="3.90.79.10">
    <property type="entry name" value="Nucleoside Triphosphate Pyrophosphohydrolase"/>
    <property type="match status" value="1"/>
</dbReference>
<evidence type="ECO:0000259" key="9">
    <source>
        <dbReference type="Pfam" id="PF11788"/>
    </source>
</evidence>
<evidence type="ECO:0000256" key="4">
    <source>
        <dbReference type="ARBA" id="ARBA00022980"/>
    </source>
</evidence>